<evidence type="ECO:0000313" key="2">
    <source>
        <dbReference type="EMBL" id="QIW12224.1"/>
    </source>
</evidence>
<name>A0A2Z4XYL3_9GAMM</name>
<gene>
    <name evidence="1" type="ORF">CDH04_05955</name>
    <name evidence="2" type="ORF">FZC43_05960</name>
</gene>
<dbReference type="KEGG" id="fad:CDH04_05955"/>
<dbReference type="AlphaFoldDB" id="A0A2Z4XYL3"/>
<accession>A0A2Z4XYL3</accession>
<evidence type="ECO:0000313" key="1">
    <source>
        <dbReference type="EMBL" id="AXA33987.1"/>
    </source>
</evidence>
<dbReference type="RefSeq" id="WP_112870162.1">
    <property type="nucleotide sequence ID" value="NZ_CP021781.1"/>
</dbReference>
<reference evidence="2 4" key="2">
    <citation type="submission" date="2019-08" db="EMBL/GenBank/DDBJ databases">
        <title>Complete genome sequences of Francisella adeliensis (FSC1325 and FSC1326).</title>
        <authorList>
            <person name="Ohrman C."/>
            <person name="Uneklint I."/>
            <person name="Vallesi A."/>
            <person name="Karlsson L."/>
            <person name="Sjodin A."/>
        </authorList>
    </citation>
    <scope>NUCLEOTIDE SEQUENCE [LARGE SCALE GENOMIC DNA]</scope>
    <source>
        <strain evidence="2 4">FSC1325</strain>
    </source>
</reference>
<dbReference type="Proteomes" id="UP000681131">
    <property type="component" value="Chromosome"/>
</dbReference>
<dbReference type="OrthoDB" id="5605031at2"/>
<keyword evidence="4" id="KW-1185">Reference proteome</keyword>
<sequence>MISLFLEKKRKEAQNTLLGVEFDAVSLVAVQLNKDAEKFSLVSCESEEFSEEAYFEGELTSDYVGNIISNVISENKLPRSTKLGFVTYKDIDVSQEEIICDKKALEMIDKEGVEFYLRESFFKKKYPDKFADIAFDYFDDIEEEGILKVYYIAEPKTMETLNNIAAKSKKALSVCALDKDCITSFAQKLFLAELEKNKRDSVFLGLYSDKLSIYSFSSKGELKNYESIKIFDEKITDASYVDEATQLLLRFMDFMSLDFSEEADFDSFAEQDNTVYIYGLKQNLDVLFELVKELSMKDCHLLNPFVNIDCEDFGEEIKKPYRYVIAMGIAMRESL</sequence>
<dbReference type="EMBL" id="CP043424">
    <property type="protein sequence ID" value="QIW12224.1"/>
    <property type="molecule type" value="Genomic_DNA"/>
</dbReference>
<proteinExistence type="predicted"/>
<evidence type="ECO:0000313" key="3">
    <source>
        <dbReference type="Proteomes" id="UP000251120"/>
    </source>
</evidence>
<protein>
    <submittedName>
        <fullName evidence="1">Type IV pili</fullName>
    </submittedName>
</protein>
<reference evidence="1 3" key="1">
    <citation type="submission" date="2017-06" db="EMBL/GenBank/DDBJ databases">
        <title>Complete genome of Francisella adeliensis.</title>
        <authorList>
            <person name="Vallesi A."/>
            <person name="Sjodin A."/>
        </authorList>
    </citation>
    <scope>NUCLEOTIDE SEQUENCE [LARGE SCALE GENOMIC DNA]</scope>
    <source>
        <strain evidence="1 3">FDC440</strain>
    </source>
</reference>
<evidence type="ECO:0000313" key="4">
    <source>
        <dbReference type="Proteomes" id="UP000681131"/>
    </source>
</evidence>
<dbReference type="EMBL" id="CP021781">
    <property type="protein sequence ID" value="AXA33987.1"/>
    <property type="molecule type" value="Genomic_DNA"/>
</dbReference>
<dbReference type="Proteomes" id="UP000251120">
    <property type="component" value="Chromosome"/>
</dbReference>
<organism evidence="1 3">
    <name type="scientific">Francisella adeliensis</name>
    <dbReference type="NCBI Taxonomy" id="2007306"/>
    <lineage>
        <taxon>Bacteria</taxon>
        <taxon>Pseudomonadati</taxon>
        <taxon>Pseudomonadota</taxon>
        <taxon>Gammaproteobacteria</taxon>
        <taxon>Thiotrichales</taxon>
        <taxon>Francisellaceae</taxon>
        <taxon>Francisella</taxon>
    </lineage>
</organism>